<dbReference type="GO" id="GO:0003723">
    <property type="term" value="F:RNA binding"/>
    <property type="evidence" value="ECO:0007669"/>
    <property type="project" value="InterPro"/>
</dbReference>
<comment type="caution">
    <text evidence="10">The sequence shown here is derived from an EMBL/GenBank/DDBJ whole genome shotgun (WGS) entry which is preliminary data.</text>
</comment>
<keyword evidence="4 10" id="KW-0489">Methyltransferase</keyword>
<dbReference type="GO" id="GO:0005739">
    <property type="term" value="C:mitochondrion"/>
    <property type="evidence" value="ECO:0007669"/>
    <property type="project" value="UniProtKB-SubCell"/>
</dbReference>
<evidence type="ECO:0000256" key="9">
    <source>
        <dbReference type="ARBA" id="ARBA00034881"/>
    </source>
</evidence>
<organism evidence="10 11">
    <name type="scientific">Schistosoma haematobium</name>
    <name type="common">Blood fluke</name>
    <dbReference type="NCBI Taxonomy" id="6185"/>
    <lineage>
        <taxon>Eukaryota</taxon>
        <taxon>Metazoa</taxon>
        <taxon>Spiralia</taxon>
        <taxon>Lophotrochozoa</taxon>
        <taxon>Platyhelminthes</taxon>
        <taxon>Trematoda</taxon>
        <taxon>Digenea</taxon>
        <taxon>Strigeidida</taxon>
        <taxon>Schistosomatoidea</taxon>
        <taxon>Schistosomatidae</taxon>
        <taxon>Schistosoma</taxon>
    </lineage>
</organism>
<keyword evidence="11" id="KW-1185">Reference proteome</keyword>
<dbReference type="Pfam" id="PF08032">
    <property type="entry name" value="SpoU_sub_bind"/>
    <property type="match status" value="1"/>
</dbReference>
<evidence type="ECO:0000256" key="7">
    <source>
        <dbReference type="ARBA" id="ARBA00022946"/>
    </source>
</evidence>
<reference evidence="10" key="2">
    <citation type="journal article" date="2019" name="Gigascience">
        <title>High-quality Schistosoma haematobium genome achieved by single-molecule and long-range sequencing.</title>
        <authorList>
            <person name="Stroehlein A.J."/>
            <person name="Korhonen P.K."/>
            <person name="Chong T.M."/>
            <person name="Lim Y.L."/>
            <person name="Chan K.G."/>
            <person name="Webster B."/>
            <person name="Rollinson D."/>
            <person name="Brindley P.J."/>
            <person name="Gasser R.B."/>
            <person name="Young N.D."/>
        </authorList>
    </citation>
    <scope>NUCLEOTIDE SEQUENCE</scope>
</reference>
<dbReference type="SUPFAM" id="SSF55315">
    <property type="entry name" value="L30e-like"/>
    <property type="match status" value="1"/>
</dbReference>
<evidence type="ECO:0000256" key="8">
    <source>
        <dbReference type="ARBA" id="ARBA00023128"/>
    </source>
</evidence>
<keyword evidence="6" id="KW-0949">S-adenosyl-L-methionine</keyword>
<name>A0A6A5DXY6_SCHHA</name>
<accession>A0A6A5DXY6</accession>
<dbReference type="GeneID" id="24588719"/>
<evidence type="ECO:0000313" key="11">
    <source>
        <dbReference type="Proteomes" id="UP000471633"/>
    </source>
</evidence>
<keyword evidence="5" id="KW-0808">Transferase</keyword>
<reference evidence="10" key="3">
    <citation type="submission" date="2021-06" db="EMBL/GenBank/DDBJ databases">
        <title>Chromosome-level genome assembly for S. haematobium.</title>
        <authorList>
            <person name="Stroehlein A.J."/>
        </authorList>
    </citation>
    <scope>NUCLEOTIDE SEQUENCE</scope>
</reference>
<dbReference type="SMART" id="SM00967">
    <property type="entry name" value="SpoU_sub_bind"/>
    <property type="match status" value="1"/>
</dbReference>
<comment type="subcellular location">
    <subcellularLocation>
        <location evidence="1">Mitochondrion</location>
    </subcellularLocation>
</comment>
<reference evidence="10" key="4">
    <citation type="journal article" date="2022" name="PLoS Pathog.">
        <title>Chromosome-level genome of Schistosoma haematobium underpins genome-wide explorations of molecular variation.</title>
        <authorList>
            <person name="Stroehlein A.J."/>
            <person name="Korhonen P.K."/>
            <person name="Lee V.V."/>
            <person name="Ralph S.A."/>
            <person name="Mentink-Kane M."/>
            <person name="You H."/>
            <person name="McManus D.P."/>
            <person name="Tchuente L.T."/>
            <person name="Stothard J.R."/>
            <person name="Kaur P."/>
            <person name="Dudchenko O."/>
            <person name="Aiden E.L."/>
            <person name="Yang B."/>
            <person name="Yang H."/>
            <person name="Emery A.M."/>
            <person name="Webster B.L."/>
            <person name="Brindley P.J."/>
            <person name="Rollinson D."/>
            <person name="Chang B.C.H."/>
            <person name="Gasser R.B."/>
            <person name="Young N.D."/>
        </authorList>
    </citation>
    <scope>NUCLEOTIDE SEQUENCE</scope>
</reference>
<dbReference type="Gene3D" id="3.30.1330.30">
    <property type="match status" value="1"/>
</dbReference>
<proteinExistence type="inferred from homology"/>
<dbReference type="PANTHER" id="PTHR46103">
    <property type="entry name" value="RRNA METHYLTRANSFERASE 1, MITOCHONDRIAL"/>
    <property type="match status" value="1"/>
</dbReference>
<dbReference type="CTD" id="24588719"/>
<evidence type="ECO:0000256" key="5">
    <source>
        <dbReference type="ARBA" id="ARBA00022679"/>
    </source>
</evidence>
<dbReference type="InterPro" id="IPR029028">
    <property type="entry name" value="Alpha/beta_knot_MTases"/>
</dbReference>
<dbReference type="EMBL" id="AMPZ03000003">
    <property type="protein sequence ID" value="KAH9587326.1"/>
    <property type="molecule type" value="Genomic_DNA"/>
</dbReference>
<dbReference type="SUPFAM" id="SSF75217">
    <property type="entry name" value="alpha/beta knot"/>
    <property type="match status" value="1"/>
</dbReference>
<evidence type="ECO:0000256" key="2">
    <source>
        <dbReference type="ARBA" id="ARBA00007228"/>
    </source>
</evidence>
<dbReference type="InterPro" id="IPR001537">
    <property type="entry name" value="SpoU_MeTrfase"/>
</dbReference>
<dbReference type="InterPro" id="IPR047261">
    <property type="entry name" value="MRM1_MeTrfase_dom"/>
</dbReference>
<dbReference type="Pfam" id="PF00588">
    <property type="entry name" value="SpoU_methylase"/>
    <property type="match status" value="1"/>
</dbReference>
<dbReference type="InterPro" id="IPR029026">
    <property type="entry name" value="tRNA_m1G_MTases_N"/>
</dbReference>
<evidence type="ECO:0000256" key="6">
    <source>
        <dbReference type="ARBA" id="ARBA00022691"/>
    </source>
</evidence>
<sequence>MELVLTSILLFYLDFSCQLVDSCYYFKPRNNLYSPMVTFFGKLSCKFHTSVNFRGGIRQSSELLYGIHPVLCALTFRHRDIYRLYVKDVLSNCKDPDNLVEISASQITEKALKYGIPVTRVPVEKLKELSNSRAHQGVILEVSPTTIQSISDSSIKNLLSSWNNLSGCLPYAKKYHRPTVLLLDHIMDIMNFGNILRSAAFFGISAVILSTSPCVSPSPLISKISVGAMESILFYRLTDTVMDMKSLSNAGFLIVGTCGESQLPSTKASKSTNFLKPDEVGANDDNNTGVYPRPLVLALGSESRGLSENILNACDLLLRIPGFGDSTKLNQCLSQSITSSLNVSVAAAYKEIMKSEQTGEVLLPPSAFLISNPNHFNCPQDVNNDAERTNSAISNKNTRKLSISSIISKLNKNSADLNDDGHFDLINSEDIQFNYTNKFVNELKQENEYLLRSQTKALDELNKIRGYIGLGRVSSKITFKEDSLEQHKCICDTELLEKLKYLENKNSELNLQLEQMNSRMSSLETVLEIQEKQLSRESGNQVLPINNKSGKVENLLCTWRKHVLRLLIEIENLKSENSHTVTKSKCAYEKLLSEFESLKATLEATEFKLKASDSALNVERNKRQGFEKDLESLHSKLAMTQSNLIESRENYKKFALNTKQNLDQIVKAIQTFMNWPESGSLSQQTPITICSVFRRLRHLERRLEFANSRLPVLRTRLLLSSSLLHRKADVDQSTQVSYELKHWIGDILSESEKEEIISQAQTETLRAIKERDRALEQLSDYVKSFDNRVQDAEKAVEKELSELREANRILNLSLHDEQKKLKECSDQLKSEKLTNNDLEQKYTDEIEHLKTQLSETDMKLTKALTELRRAERRVDREINERKLQINSIENTYKSKIQTLENALHSFYPEPYHCYGNNTAKSPNVIQKMTSPIVPTFASHIDLNESIRKLDHLADRLNSDLSSDSDAEKDVEQ</sequence>
<gene>
    <name evidence="10" type="primary">MRM1_1</name>
    <name evidence="10" type="ORF">MS3_00005106</name>
</gene>
<dbReference type="InterPro" id="IPR013123">
    <property type="entry name" value="SpoU_subst-bd"/>
</dbReference>
<dbReference type="CDD" id="cd18105">
    <property type="entry name" value="SpoU-like_MRM1"/>
    <property type="match status" value="1"/>
</dbReference>
<comment type="similarity">
    <text evidence="2">Belongs to the class IV-like SAM-binding methyltransferase superfamily. RNA methyltransferase TrmH family.</text>
</comment>
<dbReference type="InterPro" id="IPR029064">
    <property type="entry name" value="Ribosomal_eL30-like_sf"/>
</dbReference>
<dbReference type="KEGG" id="shx:MS3_00005106"/>
<dbReference type="InterPro" id="IPR047182">
    <property type="entry name" value="MRM1"/>
</dbReference>
<dbReference type="RefSeq" id="XP_012792561.2">
    <property type="nucleotide sequence ID" value="XM_012937107.3"/>
</dbReference>
<evidence type="ECO:0000313" key="10">
    <source>
        <dbReference type="EMBL" id="KAH9587326.1"/>
    </source>
</evidence>
<reference evidence="10" key="1">
    <citation type="journal article" date="2012" name="Nat. Genet.">
        <title>Whole-genome sequence of Schistosoma haematobium.</title>
        <authorList>
            <person name="Young N.D."/>
            <person name="Jex A.R."/>
            <person name="Li B."/>
            <person name="Liu S."/>
            <person name="Yang L."/>
            <person name="Xiong Z."/>
            <person name="Li Y."/>
            <person name="Cantacessi C."/>
            <person name="Hall R.S."/>
            <person name="Xu X."/>
            <person name="Chen F."/>
            <person name="Wu X."/>
            <person name="Zerlotini A."/>
            <person name="Oliveira G."/>
            <person name="Hofmann A."/>
            <person name="Zhang G."/>
            <person name="Fang X."/>
            <person name="Kang Y."/>
            <person name="Campbell B.E."/>
            <person name="Loukas A."/>
            <person name="Ranganathan S."/>
            <person name="Rollinson D."/>
            <person name="Rinaldi G."/>
            <person name="Brindley P.J."/>
            <person name="Yang H."/>
            <person name="Wang J."/>
            <person name="Wang J."/>
            <person name="Gasser R.B."/>
        </authorList>
    </citation>
    <scope>NUCLEOTIDE SEQUENCE</scope>
</reference>
<keyword evidence="7" id="KW-0809">Transit peptide</keyword>
<protein>
    <recommendedName>
        <fullName evidence="9">rRNA methyltransferase 1, mitochondrial</fullName>
    </recommendedName>
</protein>
<keyword evidence="3" id="KW-0698">rRNA processing</keyword>
<evidence type="ECO:0000256" key="4">
    <source>
        <dbReference type="ARBA" id="ARBA00022603"/>
    </source>
</evidence>
<dbReference type="GO" id="GO:0016435">
    <property type="term" value="F:rRNA (guanine) methyltransferase activity"/>
    <property type="evidence" value="ECO:0007669"/>
    <property type="project" value="TreeGrafter"/>
</dbReference>
<keyword evidence="8" id="KW-0496">Mitochondrion</keyword>
<dbReference type="AlphaFoldDB" id="A0A6A5DXY6"/>
<dbReference type="Proteomes" id="UP000471633">
    <property type="component" value="Unassembled WGS sequence"/>
</dbReference>
<dbReference type="Gene3D" id="3.40.1280.10">
    <property type="match status" value="1"/>
</dbReference>
<evidence type="ECO:0000256" key="1">
    <source>
        <dbReference type="ARBA" id="ARBA00004173"/>
    </source>
</evidence>
<dbReference type="PANTHER" id="PTHR46103:SF1">
    <property type="entry name" value="RRNA METHYLTRANSFERASE 1, MITOCHONDRIAL"/>
    <property type="match status" value="1"/>
</dbReference>
<evidence type="ECO:0000256" key="3">
    <source>
        <dbReference type="ARBA" id="ARBA00022552"/>
    </source>
</evidence>